<accession>H3AXU7</accession>
<organism evidence="1 2">
    <name type="scientific">Latimeria chalumnae</name>
    <name type="common">Coelacanth</name>
    <dbReference type="NCBI Taxonomy" id="7897"/>
    <lineage>
        <taxon>Eukaryota</taxon>
        <taxon>Metazoa</taxon>
        <taxon>Chordata</taxon>
        <taxon>Craniata</taxon>
        <taxon>Vertebrata</taxon>
        <taxon>Euteleostomi</taxon>
        <taxon>Coelacanthiformes</taxon>
        <taxon>Coelacanthidae</taxon>
        <taxon>Latimeria</taxon>
    </lineage>
</organism>
<dbReference type="InParanoid" id="H3AXU7"/>
<proteinExistence type="predicted"/>
<dbReference type="Proteomes" id="UP000008672">
    <property type="component" value="Unassembled WGS sequence"/>
</dbReference>
<dbReference type="PANTHER" id="PTHR35617:SF3">
    <property type="entry name" value="CORE-BINDING (CB) DOMAIN-CONTAINING PROTEIN"/>
    <property type="match status" value="1"/>
</dbReference>
<dbReference type="AlphaFoldDB" id="H3AXU7"/>
<reference evidence="1" key="2">
    <citation type="submission" date="2025-08" db="UniProtKB">
        <authorList>
            <consortium name="Ensembl"/>
        </authorList>
    </citation>
    <scope>IDENTIFICATION</scope>
</reference>
<evidence type="ECO:0000313" key="2">
    <source>
        <dbReference type="Proteomes" id="UP000008672"/>
    </source>
</evidence>
<sequence>AYITRKGGTRSCQMLSEALKLLGPLKHHNLKMLSLKVWLLKTLLTFRKQSASSIYYHSWDTFDNWCKVYMTKAKRASVLHVLEFLQDRLTKSLGTFKIQVSAIASIRGIFLGVPFTYFPFSRAVLLKPCIRSRVPTWDLMVLSVLSKELLQSIQSSILFFL</sequence>
<dbReference type="EMBL" id="AFYH01135702">
    <property type="status" value="NOT_ANNOTATED_CDS"/>
    <property type="molecule type" value="Genomic_DNA"/>
</dbReference>
<dbReference type="HOGENOM" id="CLU_1647616_0_0_1"/>
<evidence type="ECO:0000313" key="1">
    <source>
        <dbReference type="Ensembl" id="ENSLACP00000014468.1"/>
    </source>
</evidence>
<name>H3AXU7_LATCH</name>
<dbReference type="Ensembl" id="ENSLACT00000014568.1">
    <property type="protein sequence ID" value="ENSLACP00000014468.1"/>
    <property type="gene ID" value="ENSLACG00000012731.1"/>
</dbReference>
<reference evidence="1" key="3">
    <citation type="submission" date="2025-09" db="UniProtKB">
        <authorList>
            <consortium name="Ensembl"/>
        </authorList>
    </citation>
    <scope>IDENTIFICATION</scope>
</reference>
<reference evidence="2" key="1">
    <citation type="submission" date="2011-08" db="EMBL/GenBank/DDBJ databases">
        <title>The draft genome of Latimeria chalumnae.</title>
        <authorList>
            <person name="Di Palma F."/>
            <person name="Alfoldi J."/>
            <person name="Johnson J."/>
            <person name="Berlin A."/>
            <person name="Gnerre S."/>
            <person name="Jaffe D."/>
            <person name="MacCallum I."/>
            <person name="Young S."/>
            <person name="Walker B.J."/>
            <person name="Lander E."/>
            <person name="Lindblad-Toh K."/>
        </authorList>
    </citation>
    <scope>NUCLEOTIDE SEQUENCE [LARGE SCALE GENOMIC DNA]</scope>
    <source>
        <strain evidence="2">Wild caught</strain>
    </source>
</reference>
<dbReference type="PANTHER" id="PTHR35617">
    <property type="entry name" value="PHAGE_INTEGRASE DOMAIN-CONTAINING PROTEIN"/>
    <property type="match status" value="1"/>
</dbReference>
<protein>
    <submittedName>
        <fullName evidence="1">Uncharacterized protein</fullName>
    </submittedName>
</protein>
<keyword evidence="2" id="KW-1185">Reference proteome</keyword>